<dbReference type="Proteomes" id="UP000237144">
    <property type="component" value="Unassembled WGS sequence"/>
</dbReference>
<comment type="caution">
    <text evidence="1">The sequence shown here is derived from an EMBL/GenBank/DDBJ whole genome shotgun (WGS) entry which is preliminary data.</text>
</comment>
<protein>
    <recommendedName>
        <fullName evidence="3">F-box domain-containing protein</fullName>
    </recommendedName>
</protein>
<proteinExistence type="predicted"/>
<evidence type="ECO:0000313" key="2">
    <source>
        <dbReference type="Proteomes" id="UP000237144"/>
    </source>
</evidence>
<dbReference type="EMBL" id="PJQD01000097">
    <property type="protein sequence ID" value="POY70733.1"/>
    <property type="molecule type" value="Genomic_DNA"/>
</dbReference>
<accession>A0A2S5B1S0</accession>
<evidence type="ECO:0008006" key="3">
    <source>
        <dbReference type="Google" id="ProtNLM"/>
    </source>
</evidence>
<reference evidence="1 2" key="1">
    <citation type="journal article" date="2018" name="Front. Microbiol.">
        <title>Prospects for Fungal Bioremediation of Acidic Radioactive Waste Sites: Characterization and Genome Sequence of Rhodotorula taiwanensis MD1149.</title>
        <authorList>
            <person name="Tkavc R."/>
            <person name="Matrosova V.Y."/>
            <person name="Grichenko O.E."/>
            <person name="Gostincar C."/>
            <person name="Volpe R.P."/>
            <person name="Klimenkova P."/>
            <person name="Gaidamakova E.K."/>
            <person name="Zhou C.E."/>
            <person name="Stewart B.J."/>
            <person name="Lyman M.G."/>
            <person name="Malfatti S.A."/>
            <person name="Rubinfeld B."/>
            <person name="Courtot M."/>
            <person name="Singh J."/>
            <person name="Dalgard C.L."/>
            <person name="Hamilton T."/>
            <person name="Frey K.G."/>
            <person name="Gunde-Cimerman N."/>
            <person name="Dugan L."/>
            <person name="Daly M.J."/>
        </authorList>
    </citation>
    <scope>NUCLEOTIDE SEQUENCE [LARGE SCALE GENOMIC DNA]</scope>
    <source>
        <strain evidence="1 2">MD1149</strain>
    </source>
</reference>
<dbReference type="AlphaFoldDB" id="A0A2S5B1S0"/>
<evidence type="ECO:0000313" key="1">
    <source>
        <dbReference type="EMBL" id="POY70733.1"/>
    </source>
</evidence>
<gene>
    <name evidence="1" type="ORF">BMF94_6143</name>
</gene>
<dbReference type="InterPro" id="IPR032675">
    <property type="entry name" value="LRR_dom_sf"/>
</dbReference>
<dbReference type="OrthoDB" id="10490308at2759"/>
<keyword evidence="2" id="KW-1185">Reference proteome</keyword>
<sequence>MTSTPNSSDRSRVPPTLESIPTEIKLKISKHLDPTLPIEDRWSYVRQVEADEKRRAVLALSLVSRSWNAALEELKWQELVISPKPTADLYSLVKDLLPSIGRYVSRLVICDWEIDEYAGDDFVETDDQKAEIVVVENFALVLPDQAAETDEPGSPGLSWATRLDRVRNALVAAAVSACQSARSIRIEGVPEVPDPSYLGCSDDDDGHFADFFEPTIAELGSRFTEAHISMAHQSGWGDTWDAARYIDYFRSAKAMTIEFNGIDEHEQVSDELYEYLGELEDLESLRLICVDWLQLGSGDEDDLPPNLKHLQLEDMVLTSEELHYLGGCAPESLEALTLVSVECHTDASQRSRPFDFHHLRRLSIATPTPPSLLGLFRNSPLERVELCATRYDPQPSITPDRVVRFAQRHAHTLKSLLVHDTVIGGMHKARLIENWGARQGALVTVCPAPILPALEVGSDATDDEAWTDDEA</sequence>
<dbReference type="Gene3D" id="3.80.10.10">
    <property type="entry name" value="Ribonuclease Inhibitor"/>
    <property type="match status" value="1"/>
</dbReference>
<name>A0A2S5B1S0_9BASI</name>
<organism evidence="1 2">
    <name type="scientific">Rhodotorula taiwanensis</name>
    <dbReference type="NCBI Taxonomy" id="741276"/>
    <lineage>
        <taxon>Eukaryota</taxon>
        <taxon>Fungi</taxon>
        <taxon>Dikarya</taxon>
        <taxon>Basidiomycota</taxon>
        <taxon>Pucciniomycotina</taxon>
        <taxon>Microbotryomycetes</taxon>
        <taxon>Sporidiobolales</taxon>
        <taxon>Sporidiobolaceae</taxon>
        <taxon>Rhodotorula</taxon>
    </lineage>
</organism>